<feature type="active site" evidence="1">
    <location>
        <position position="293"/>
    </location>
</feature>
<name>A0A0C3PF75_PHLG1</name>
<feature type="compositionally biased region" description="Low complexity" evidence="2">
    <location>
        <begin position="412"/>
        <end position="432"/>
    </location>
</feature>
<dbReference type="Gene3D" id="3.40.50.1820">
    <property type="entry name" value="alpha/beta hydrolase"/>
    <property type="match status" value="2"/>
</dbReference>
<dbReference type="GO" id="GO:0004771">
    <property type="term" value="F:sterol ester esterase activity"/>
    <property type="evidence" value="ECO:0007669"/>
    <property type="project" value="TreeGrafter"/>
</dbReference>
<keyword evidence="3" id="KW-0732">Signal</keyword>
<dbReference type="Pfam" id="PF07859">
    <property type="entry name" value="Abhydrolase_3"/>
    <property type="match status" value="1"/>
</dbReference>
<dbReference type="PROSITE" id="PS01174">
    <property type="entry name" value="LIPASE_GDXG_SER"/>
    <property type="match status" value="1"/>
</dbReference>
<keyword evidence="6" id="KW-1185">Reference proteome</keyword>
<accession>A0A0C3PF75</accession>
<dbReference type="InterPro" id="IPR029058">
    <property type="entry name" value="AB_hydrolase_fold"/>
</dbReference>
<dbReference type="AlphaFoldDB" id="A0A0C3PF75"/>
<dbReference type="STRING" id="745531.A0A0C3PF75"/>
<evidence type="ECO:0000256" key="3">
    <source>
        <dbReference type="SAM" id="SignalP"/>
    </source>
</evidence>
<dbReference type="SUPFAM" id="SSF53474">
    <property type="entry name" value="alpha/beta-Hydrolases"/>
    <property type="match status" value="2"/>
</dbReference>
<dbReference type="Proteomes" id="UP000053257">
    <property type="component" value="Unassembled WGS sequence"/>
</dbReference>
<dbReference type="PANTHER" id="PTHR23025">
    <property type="entry name" value="TRIACYLGLYCEROL LIPASE"/>
    <property type="match status" value="1"/>
</dbReference>
<dbReference type="PANTHER" id="PTHR23025:SF3">
    <property type="entry name" value="HORMONE-SENSITIVE LIPASE"/>
    <property type="match status" value="1"/>
</dbReference>
<feature type="region of interest" description="Disordered" evidence="2">
    <location>
        <begin position="468"/>
        <end position="497"/>
    </location>
</feature>
<feature type="chain" id="PRO_5002168105" description="Alpha/beta hydrolase fold-3 domain-containing protein" evidence="3">
    <location>
        <begin position="33"/>
        <end position="815"/>
    </location>
</feature>
<proteinExistence type="predicted"/>
<dbReference type="HOGENOM" id="CLU_003590_1_0_1"/>
<feature type="domain" description="Alpha/beta hydrolase fold-3" evidence="4">
    <location>
        <begin position="213"/>
        <end position="330"/>
    </location>
</feature>
<protein>
    <recommendedName>
        <fullName evidence="4">Alpha/beta hydrolase fold-3 domain-containing protein</fullName>
    </recommendedName>
</protein>
<evidence type="ECO:0000256" key="2">
    <source>
        <dbReference type="SAM" id="MobiDB-lite"/>
    </source>
</evidence>
<feature type="compositionally biased region" description="Low complexity" evidence="2">
    <location>
        <begin position="765"/>
        <end position="784"/>
    </location>
</feature>
<gene>
    <name evidence="5" type="ORF">PHLGIDRAFT_109865</name>
</gene>
<evidence type="ECO:0000313" key="5">
    <source>
        <dbReference type="EMBL" id="KIP04203.1"/>
    </source>
</evidence>
<organism evidence="5 6">
    <name type="scientific">Phlebiopsis gigantea (strain 11061_1 CR5-6)</name>
    <name type="common">White-rot fungus</name>
    <name type="synonym">Peniophora gigantea</name>
    <dbReference type="NCBI Taxonomy" id="745531"/>
    <lineage>
        <taxon>Eukaryota</taxon>
        <taxon>Fungi</taxon>
        <taxon>Dikarya</taxon>
        <taxon>Basidiomycota</taxon>
        <taxon>Agaricomycotina</taxon>
        <taxon>Agaricomycetes</taxon>
        <taxon>Polyporales</taxon>
        <taxon>Phanerochaetaceae</taxon>
        <taxon>Phlebiopsis</taxon>
    </lineage>
</organism>
<dbReference type="InterPro" id="IPR033140">
    <property type="entry name" value="Lipase_GDXG_put_SER_AS"/>
</dbReference>
<feature type="region of interest" description="Disordered" evidence="2">
    <location>
        <begin position="365"/>
        <end position="452"/>
    </location>
</feature>
<evidence type="ECO:0000256" key="1">
    <source>
        <dbReference type="PROSITE-ProRule" id="PRU10038"/>
    </source>
</evidence>
<feature type="region of interest" description="Disordered" evidence="2">
    <location>
        <begin position="765"/>
        <end position="792"/>
    </location>
</feature>
<evidence type="ECO:0000259" key="4">
    <source>
        <dbReference type="Pfam" id="PF07859"/>
    </source>
</evidence>
<dbReference type="OrthoDB" id="5570009at2759"/>
<dbReference type="EMBL" id="KN840582">
    <property type="protein sequence ID" value="KIP04203.1"/>
    <property type="molecule type" value="Genomic_DNA"/>
</dbReference>
<dbReference type="GO" id="GO:0005829">
    <property type="term" value="C:cytosol"/>
    <property type="evidence" value="ECO:0007669"/>
    <property type="project" value="TreeGrafter"/>
</dbReference>
<sequence>MIDHLLGRPSPSWKRLQVFLVILFWIWRIVQGNQGGPRILFLRRANRALQRFTPWQIIVSTLTGVYAVRNLDKILGFGSPEPLANLYSPNYYRATWVNTGLDAGFATAMSIRPKWLKDICSVLFSVYYIVYATEADEKLRRFRAVPTVEMLRTTWEKTTNPYIRAFSYYPKISIRRKLHLPRPSDSTYQRPITAWLFFAPPEHQLSRSTELILDFPGGGFISMTPEHHEDRLRLWAIRTGKPILSVEYGKAPEYPYPFAIDECFDAYRVLVESSGRILGMSGTALDVVFSGDSAGAHIAVAVMIKILETQLSVPHPVALQLNYAALDFNFTSWMSPANLRVLQSEQSSGHLPGLAEQKDHFKHVSPLSMVGDRRPLRRRQSWRDTLRTLTSPAHERPPVRTRASSPSLRDISGAAAGRPAAPGSRDAAAEEAGSWADEEDGGELSALPDAQKPIQARVRFHPVVSQVESEEGRAAADAPAAAAASGAPQEPPLGTRLTMTSRTGYFQDRVIPPSMMRAMAILFIGPDRNPDFAADYHLSPVLAPSALLAQFPLLIMSCGEKDPFVDDTVIFAGRVREAKRARRKELEQTLVGRGAKYGEALRMTLSEAGRDEHTLRAMKREYTELQRQTEEDWVQLHIFSDWSHGYMQMAQLMEEASTVINDLADRIDDVFAATREARRGSGAGAADSRKRGAAPATSETETDDPLTFSARRRPRGQGRDRSPAGDPTGDGAGALGGAHHAAPGPLDVLLRTDGVVPLAAPANGLAAGGATPPPSGSKAPAKAGQTITESELMRRRRLLDSHLIPSDRGRTTDSP</sequence>
<feature type="compositionally biased region" description="Low complexity" evidence="2">
    <location>
        <begin position="475"/>
        <end position="488"/>
    </location>
</feature>
<dbReference type="GO" id="GO:0019433">
    <property type="term" value="P:triglyceride catabolic process"/>
    <property type="evidence" value="ECO:0007669"/>
    <property type="project" value="TreeGrafter"/>
</dbReference>
<dbReference type="InterPro" id="IPR013094">
    <property type="entry name" value="AB_hydrolase_3"/>
</dbReference>
<evidence type="ECO:0000313" key="6">
    <source>
        <dbReference type="Proteomes" id="UP000053257"/>
    </source>
</evidence>
<feature type="region of interest" description="Disordered" evidence="2">
    <location>
        <begin position="676"/>
        <end position="740"/>
    </location>
</feature>
<feature type="signal peptide" evidence="3">
    <location>
        <begin position="1"/>
        <end position="32"/>
    </location>
</feature>
<dbReference type="GO" id="GO:0004806">
    <property type="term" value="F:triacylglycerol lipase activity"/>
    <property type="evidence" value="ECO:0007669"/>
    <property type="project" value="TreeGrafter"/>
</dbReference>
<reference evidence="5 6" key="1">
    <citation type="journal article" date="2014" name="PLoS Genet.">
        <title>Analysis of the Phlebiopsis gigantea genome, transcriptome and secretome provides insight into its pioneer colonization strategies of wood.</title>
        <authorList>
            <person name="Hori C."/>
            <person name="Ishida T."/>
            <person name="Igarashi K."/>
            <person name="Samejima M."/>
            <person name="Suzuki H."/>
            <person name="Master E."/>
            <person name="Ferreira P."/>
            <person name="Ruiz-Duenas F.J."/>
            <person name="Held B."/>
            <person name="Canessa P."/>
            <person name="Larrondo L.F."/>
            <person name="Schmoll M."/>
            <person name="Druzhinina I.S."/>
            <person name="Kubicek C.P."/>
            <person name="Gaskell J.A."/>
            <person name="Kersten P."/>
            <person name="St John F."/>
            <person name="Glasner J."/>
            <person name="Sabat G."/>
            <person name="Splinter BonDurant S."/>
            <person name="Syed K."/>
            <person name="Yadav J."/>
            <person name="Mgbeahuruike A.C."/>
            <person name="Kovalchuk A."/>
            <person name="Asiegbu F.O."/>
            <person name="Lackner G."/>
            <person name="Hoffmeister D."/>
            <person name="Rencoret J."/>
            <person name="Gutierrez A."/>
            <person name="Sun H."/>
            <person name="Lindquist E."/>
            <person name="Barry K."/>
            <person name="Riley R."/>
            <person name="Grigoriev I.V."/>
            <person name="Henrissat B."/>
            <person name="Kues U."/>
            <person name="Berka R.M."/>
            <person name="Martinez A.T."/>
            <person name="Covert S.F."/>
            <person name="Blanchette R.A."/>
            <person name="Cullen D."/>
        </authorList>
    </citation>
    <scope>NUCLEOTIDE SEQUENCE [LARGE SCALE GENOMIC DNA]</scope>
    <source>
        <strain evidence="5 6">11061_1 CR5-6</strain>
    </source>
</reference>